<evidence type="ECO:0008006" key="4">
    <source>
        <dbReference type="Google" id="ProtNLM"/>
    </source>
</evidence>
<dbReference type="AlphaFoldDB" id="A0AAN6IGX5"/>
<comment type="caution">
    <text evidence="2">The sequence shown here is derived from an EMBL/GenBank/DDBJ whole genome shotgun (WGS) entry which is preliminary data.</text>
</comment>
<protein>
    <recommendedName>
        <fullName evidence="4">CBM1 domain-containing protein</fullName>
    </recommendedName>
</protein>
<sequence length="188" mass="19880">MVVFTVAVVFLTLLVAWIAPVKGGSSCGTDQNPSCKGNSALESLCCPYPNVCYWQNNGSPGCCPYGESCNGNSPYTTTTTCTTTPTTTWSTTTCTTTPTTTWNNCNECTTTITSQVVPVTTTVTENAAQAYTTVNGVVYVNAAPRSDFSRILTATMAALSALASNSKWGQSSLRYGGTVLMRPTSKRK</sequence>
<proteinExistence type="predicted"/>
<name>A0AAN6IGX5_9EURO</name>
<keyword evidence="1" id="KW-0732">Signal</keyword>
<evidence type="ECO:0000313" key="3">
    <source>
        <dbReference type="Proteomes" id="UP001203852"/>
    </source>
</evidence>
<evidence type="ECO:0000313" key="2">
    <source>
        <dbReference type="EMBL" id="KAI1614949.1"/>
    </source>
</evidence>
<keyword evidence="3" id="KW-1185">Reference proteome</keyword>
<feature type="signal peptide" evidence="1">
    <location>
        <begin position="1"/>
        <end position="23"/>
    </location>
</feature>
<dbReference type="Proteomes" id="UP001203852">
    <property type="component" value="Unassembled WGS sequence"/>
</dbReference>
<evidence type="ECO:0000256" key="1">
    <source>
        <dbReference type="SAM" id="SignalP"/>
    </source>
</evidence>
<organism evidence="2 3">
    <name type="scientific">Exophiala viscosa</name>
    <dbReference type="NCBI Taxonomy" id="2486360"/>
    <lineage>
        <taxon>Eukaryota</taxon>
        <taxon>Fungi</taxon>
        <taxon>Dikarya</taxon>
        <taxon>Ascomycota</taxon>
        <taxon>Pezizomycotina</taxon>
        <taxon>Eurotiomycetes</taxon>
        <taxon>Chaetothyriomycetidae</taxon>
        <taxon>Chaetothyriales</taxon>
        <taxon>Herpotrichiellaceae</taxon>
        <taxon>Exophiala</taxon>
    </lineage>
</organism>
<dbReference type="EMBL" id="MU404352">
    <property type="protein sequence ID" value="KAI1614949.1"/>
    <property type="molecule type" value="Genomic_DNA"/>
</dbReference>
<reference evidence="2" key="1">
    <citation type="journal article" date="2022" name="bioRxiv">
        <title>Deciphering the potential niche of two novel black yeast fungi from a biological soil crust based on their genomes, phenotypes, and melanin regulation.</title>
        <authorList>
            <consortium name="DOE Joint Genome Institute"/>
            <person name="Carr E.C."/>
            <person name="Barton Q."/>
            <person name="Grambo S."/>
            <person name="Sullivan M."/>
            <person name="Renfro C.M."/>
            <person name="Kuo A."/>
            <person name="Pangilinan J."/>
            <person name="Lipzen A."/>
            <person name="Keymanesh K."/>
            <person name="Savage E."/>
            <person name="Barry K."/>
            <person name="Grigoriev I.V."/>
            <person name="Riekhof W.R."/>
            <person name="Harris S.S."/>
        </authorList>
    </citation>
    <scope>NUCLEOTIDE SEQUENCE</scope>
    <source>
        <strain evidence="2">JF 03-4F</strain>
    </source>
</reference>
<gene>
    <name evidence="2" type="ORF">EDD36DRAFT_472794</name>
</gene>
<feature type="chain" id="PRO_5043011015" description="CBM1 domain-containing protein" evidence="1">
    <location>
        <begin position="24"/>
        <end position="188"/>
    </location>
</feature>
<accession>A0AAN6IGX5</accession>